<gene>
    <name evidence="1" type="primary">AUGUSTUS-3.0.2_10946</name>
    <name evidence="1" type="ORF">TcasGA2_TC010946</name>
</gene>
<dbReference type="KEGG" id="tca:103314642"/>
<dbReference type="OrthoDB" id="8194444at2759"/>
<dbReference type="InterPro" id="IPR036770">
    <property type="entry name" value="Ankyrin_rpt-contain_sf"/>
</dbReference>
<dbReference type="Proteomes" id="UP000007266">
    <property type="component" value="Linkage group 5"/>
</dbReference>
<evidence type="ECO:0008006" key="3">
    <source>
        <dbReference type="Google" id="ProtNLM"/>
    </source>
</evidence>
<dbReference type="InterPro" id="IPR027417">
    <property type="entry name" value="P-loop_NTPase"/>
</dbReference>
<sequence>MANQKFRFRAGCIDYGSSYEFLVAAYYGIHLSLSKDVSDFKLSTNNNDLGNFDDVVLEIKYKDGDEHLYALQLKHSGAKEDNISVHSFEAQKGNFGLKKYCNGFKDIEEIFKSNPSEIPFEKFHFILYTNQVLPKLKNKNKEADELKLTNSTIYRHDNCAARNLLNLSKADSFFIYKFRDTTETLDAKFLERFYLYTKQKDAQEMKCLISKTIFSIYRNSDLNVVTNYVNFFKSWWRGDYGNYKLTKKDIMLKLSEYILTPHIPEPDLKSLGSKSHLLDQVLEPFDLVVLDDETKNKIWATILPKHFQKKMSWTQPITSDEKFFPDDVKVPISAQGENFVDQSLKKIYTILWHLDKVPLVIKVSDKYRPAIYAAIKLSELYQDKKKFILIDDNFAGDEFSEDLKILHTLGDLRLLEETQIYKELRVSLQGRVTVNIEQLTNVDRVLFGKMVQMEDSDFLIGENCAKNLPKCYVNRRVPKHLLTAPFIDTLETDLFIISGLGAKKQLCNATTCNLDKYLILKQNDEHFSTKCVLTTDSCSKQQFQLICQLNRSKNCHHLQINCDGRIEWMETHGNIHRLRPYLEKEFDDSDYVRDVDVLSYFTNKINIICGDPGLGKSVFLNFMSYKCLEKCWILRINLNDHTTFFKGEHSLEETLQYFVESQSKDEFVKNVICAFLLEKNVIFLWDGFDEVPSTCVPFAISIIKKLAAEEYRQWISARSNTRYFLENTFSVLSLTIAHFNEEEQKEYIYNNLKNKFDGEKIEEMTATLDEIMKSSLLCGCFNYTGVPLHIHMMMEIFLKNPQKYMQGVKIFSLADIYQEFIEGKFTYFFQRAKVKNDNPLMQKIQQQFQNTRLLQYEIAALKASFDDETFSTLDQDCGTFLKEIEARDNVSLIVGFSDEKKPIFTHKTYEEFLAASWLSKNCRNYPHLREILFEENYKNIRLMFDLILARDSPVHVAVIYRNLAVLETYQGEVLKCRDLGGRTALQLACSWGNENPPVKIEHSVIFVEDNDEYSVPEDKNVKIVEFLRKSDPFEKDNFGWDAVDYCNKTFGLGSLEVILSQHRVELSRMNNFKNLDFLYYSVKYNYRNLFNQLQNYPYFEIKVNGSEPRTLLQFAVQMNRLELVKVLLKTPQYHKVIKKP</sequence>
<dbReference type="PANTHER" id="PTHR46312">
    <property type="entry name" value="NACHT DOMAIN-CONTAINING PROTEIN"/>
    <property type="match status" value="1"/>
</dbReference>
<dbReference type="EMBL" id="KQ971342">
    <property type="protein sequence ID" value="EFA03074.1"/>
    <property type="molecule type" value="Genomic_DNA"/>
</dbReference>
<dbReference type="InParanoid" id="D6WN75"/>
<dbReference type="PANTHER" id="PTHR46312:SF2">
    <property type="entry name" value="NUCLEOTIDE-BINDING OLIGOMERIZATION DOMAIN-CONTAINING PROTEIN 2-LIKE"/>
    <property type="match status" value="1"/>
</dbReference>
<dbReference type="PhylomeDB" id="D6WN75"/>
<keyword evidence="2" id="KW-1185">Reference proteome</keyword>
<proteinExistence type="predicted"/>
<organism evidence="1 2">
    <name type="scientific">Tribolium castaneum</name>
    <name type="common">Red flour beetle</name>
    <dbReference type="NCBI Taxonomy" id="7070"/>
    <lineage>
        <taxon>Eukaryota</taxon>
        <taxon>Metazoa</taxon>
        <taxon>Ecdysozoa</taxon>
        <taxon>Arthropoda</taxon>
        <taxon>Hexapoda</taxon>
        <taxon>Insecta</taxon>
        <taxon>Pterygota</taxon>
        <taxon>Neoptera</taxon>
        <taxon>Endopterygota</taxon>
        <taxon>Coleoptera</taxon>
        <taxon>Polyphaga</taxon>
        <taxon>Cucujiformia</taxon>
        <taxon>Tenebrionidae</taxon>
        <taxon>Tenebrionidae incertae sedis</taxon>
        <taxon>Tribolium</taxon>
    </lineage>
</organism>
<dbReference type="HOGENOM" id="CLU_277901_0_0_1"/>
<dbReference type="SUPFAM" id="SSF52540">
    <property type="entry name" value="P-loop containing nucleoside triphosphate hydrolases"/>
    <property type="match status" value="1"/>
</dbReference>
<evidence type="ECO:0000313" key="1">
    <source>
        <dbReference type="EMBL" id="EFA03074.1"/>
    </source>
</evidence>
<reference evidence="1 2" key="1">
    <citation type="journal article" date="2008" name="Nature">
        <title>The genome of the model beetle and pest Tribolium castaneum.</title>
        <authorList>
            <consortium name="Tribolium Genome Sequencing Consortium"/>
            <person name="Richards S."/>
            <person name="Gibbs R.A."/>
            <person name="Weinstock G.M."/>
            <person name="Brown S.J."/>
            <person name="Denell R."/>
            <person name="Beeman R.W."/>
            <person name="Gibbs R."/>
            <person name="Beeman R.W."/>
            <person name="Brown S.J."/>
            <person name="Bucher G."/>
            <person name="Friedrich M."/>
            <person name="Grimmelikhuijzen C.J."/>
            <person name="Klingler M."/>
            <person name="Lorenzen M."/>
            <person name="Richards S."/>
            <person name="Roth S."/>
            <person name="Schroder R."/>
            <person name="Tautz D."/>
            <person name="Zdobnov E.M."/>
            <person name="Muzny D."/>
            <person name="Gibbs R.A."/>
            <person name="Weinstock G.M."/>
            <person name="Attaway T."/>
            <person name="Bell S."/>
            <person name="Buhay C.J."/>
            <person name="Chandrabose M.N."/>
            <person name="Chavez D."/>
            <person name="Clerk-Blankenburg K.P."/>
            <person name="Cree A."/>
            <person name="Dao M."/>
            <person name="Davis C."/>
            <person name="Chacko J."/>
            <person name="Dinh H."/>
            <person name="Dugan-Rocha S."/>
            <person name="Fowler G."/>
            <person name="Garner T.T."/>
            <person name="Garnes J."/>
            <person name="Gnirke A."/>
            <person name="Hawes A."/>
            <person name="Hernandez J."/>
            <person name="Hines S."/>
            <person name="Holder M."/>
            <person name="Hume J."/>
            <person name="Jhangiani S.N."/>
            <person name="Joshi V."/>
            <person name="Khan Z.M."/>
            <person name="Jackson L."/>
            <person name="Kovar C."/>
            <person name="Kowis A."/>
            <person name="Lee S."/>
            <person name="Lewis L.R."/>
            <person name="Margolis J."/>
            <person name="Morgan M."/>
            <person name="Nazareth L.V."/>
            <person name="Nguyen N."/>
            <person name="Okwuonu G."/>
            <person name="Parker D."/>
            <person name="Richards S."/>
            <person name="Ruiz S.J."/>
            <person name="Santibanez J."/>
            <person name="Savard J."/>
            <person name="Scherer S.E."/>
            <person name="Schneider B."/>
            <person name="Sodergren E."/>
            <person name="Tautz D."/>
            <person name="Vattahil S."/>
            <person name="Villasana D."/>
            <person name="White C.S."/>
            <person name="Wright R."/>
            <person name="Park Y."/>
            <person name="Beeman R.W."/>
            <person name="Lord J."/>
            <person name="Oppert B."/>
            <person name="Lorenzen M."/>
            <person name="Brown S."/>
            <person name="Wang L."/>
            <person name="Savard J."/>
            <person name="Tautz D."/>
            <person name="Richards S."/>
            <person name="Weinstock G."/>
            <person name="Gibbs R.A."/>
            <person name="Liu Y."/>
            <person name="Worley K."/>
            <person name="Weinstock G."/>
            <person name="Elsik C.G."/>
            <person name="Reese J.T."/>
            <person name="Elhaik E."/>
            <person name="Landan G."/>
            <person name="Graur D."/>
            <person name="Arensburger P."/>
            <person name="Atkinson P."/>
            <person name="Beeman R.W."/>
            <person name="Beidler J."/>
            <person name="Brown S.J."/>
            <person name="Demuth J.P."/>
            <person name="Drury D.W."/>
            <person name="Du Y.Z."/>
            <person name="Fujiwara H."/>
            <person name="Lorenzen M."/>
            <person name="Maselli V."/>
            <person name="Osanai M."/>
            <person name="Park Y."/>
            <person name="Robertson H.M."/>
            <person name="Tu Z."/>
            <person name="Wang J.J."/>
            <person name="Wang S."/>
            <person name="Richards S."/>
            <person name="Song H."/>
            <person name="Zhang L."/>
            <person name="Sodergren E."/>
            <person name="Werner D."/>
            <person name="Stanke M."/>
            <person name="Morgenstern B."/>
            <person name="Solovyev V."/>
            <person name="Kosarev P."/>
            <person name="Brown G."/>
            <person name="Chen H.C."/>
            <person name="Ermolaeva O."/>
            <person name="Hlavina W."/>
            <person name="Kapustin Y."/>
            <person name="Kiryutin B."/>
            <person name="Kitts P."/>
            <person name="Maglott D."/>
            <person name="Pruitt K."/>
            <person name="Sapojnikov V."/>
            <person name="Souvorov A."/>
            <person name="Mackey A.J."/>
            <person name="Waterhouse R.M."/>
            <person name="Wyder S."/>
            <person name="Zdobnov E.M."/>
            <person name="Zdobnov E.M."/>
            <person name="Wyder S."/>
            <person name="Kriventseva E.V."/>
            <person name="Kadowaki T."/>
            <person name="Bork P."/>
            <person name="Aranda M."/>
            <person name="Bao R."/>
            <person name="Beermann A."/>
            <person name="Berns N."/>
            <person name="Bolognesi R."/>
            <person name="Bonneton F."/>
            <person name="Bopp D."/>
            <person name="Brown S.J."/>
            <person name="Bucher G."/>
            <person name="Butts T."/>
            <person name="Chaumot A."/>
            <person name="Denell R.E."/>
            <person name="Ferrier D.E."/>
            <person name="Friedrich M."/>
            <person name="Gordon C.M."/>
            <person name="Jindra M."/>
            <person name="Klingler M."/>
            <person name="Lan Q."/>
            <person name="Lattorff H.M."/>
            <person name="Laudet V."/>
            <person name="von Levetsow C."/>
            <person name="Liu Z."/>
            <person name="Lutz R."/>
            <person name="Lynch J.A."/>
            <person name="da Fonseca R.N."/>
            <person name="Posnien N."/>
            <person name="Reuter R."/>
            <person name="Roth S."/>
            <person name="Savard J."/>
            <person name="Schinko J.B."/>
            <person name="Schmitt C."/>
            <person name="Schoppmeier M."/>
            <person name="Schroder R."/>
            <person name="Shippy T.D."/>
            <person name="Simonnet F."/>
            <person name="Marques-Souza H."/>
            <person name="Tautz D."/>
            <person name="Tomoyasu Y."/>
            <person name="Trauner J."/>
            <person name="Van der Zee M."/>
            <person name="Vervoort M."/>
            <person name="Wittkopp N."/>
            <person name="Wimmer E.A."/>
            <person name="Yang X."/>
            <person name="Jones A.K."/>
            <person name="Sattelle D.B."/>
            <person name="Ebert P.R."/>
            <person name="Nelson D."/>
            <person name="Scott J.G."/>
            <person name="Beeman R.W."/>
            <person name="Muthukrishnan S."/>
            <person name="Kramer K.J."/>
            <person name="Arakane Y."/>
            <person name="Beeman R.W."/>
            <person name="Zhu Q."/>
            <person name="Hogenkamp D."/>
            <person name="Dixit R."/>
            <person name="Oppert B."/>
            <person name="Jiang H."/>
            <person name="Zou Z."/>
            <person name="Marshall J."/>
            <person name="Elpidina E."/>
            <person name="Vinokurov K."/>
            <person name="Oppert C."/>
            <person name="Zou Z."/>
            <person name="Evans J."/>
            <person name="Lu Z."/>
            <person name="Zhao P."/>
            <person name="Sumathipala N."/>
            <person name="Altincicek B."/>
            <person name="Vilcinskas A."/>
            <person name="Williams M."/>
            <person name="Hultmark D."/>
            <person name="Hetru C."/>
            <person name="Jiang H."/>
            <person name="Grimmelikhuijzen C.J."/>
            <person name="Hauser F."/>
            <person name="Cazzamali G."/>
            <person name="Williamson M."/>
            <person name="Park Y."/>
            <person name="Li B."/>
            <person name="Tanaka Y."/>
            <person name="Predel R."/>
            <person name="Neupert S."/>
            <person name="Schachtner J."/>
            <person name="Verleyen P."/>
            <person name="Raible F."/>
            <person name="Bork P."/>
            <person name="Friedrich M."/>
            <person name="Walden K.K."/>
            <person name="Robertson H.M."/>
            <person name="Angeli S."/>
            <person name="Foret S."/>
            <person name="Bucher G."/>
            <person name="Schuetz S."/>
            <person name="Maleszka R."/>
            <person name="Wimmer E.A."/>
            <person name="Beeman R.W."/>
            <person name="Lorenzen M."/>
            <person name="Tomoyasu Y."/>
            <person name="Miller S.C."/>
            <person name="Grossmann D."/>
            <person name="Bucher G."/>
        </authorList>
    </citation>
    <scope>NUCLEOTIDE SEQUENCE [LARGE SCALE GENOMIC DNA]</scope>
    <source>
        <strain evidence="1 2">Georgia GA2</strain>
    </source>
</reference>
<dbReference type="SUPFAM" id="SSF48403">
    <property type="entry name" value="Ankyrin repeat"/>
    <property type="match status" value="1"/>
</dbReference>
<name>D6WN75_TRICA</name>
<accession>D6WN75</accession>
<dbReference type="Gene3D" id="1.25.40.20">
    <property type="entry name" value="Ankyrin repeat-containing domain"/>
    <property type="match status" value="1"/>
</dbReference>
<reference evidence="1 2" key="2">
    <citation type="journal article" date="2010" name="Nucleic Acids Res.">
        <title>BeetleBase in 2010: revisions to provide comprehensive genomic information for Tribolium castaneum.</title>
        <authorList>
            <person name="Kim H.S."/>
            <person name="Murphy T."/>
            <person name="Xia J."/>
            <person name="Caragea D."/>
            <person name="Park Y."/>
            <person name="Beeman R.W."/>
            <person name="Lorenzen M.D."/>
            <person name="Butcher S."/>
            <person name="Manak J.R."/>
            <person name="Brown S.J."/>
        </authorList>
    </citation>
    <scope>GENOME REANNOTATION</scope>
    <source>
        <strain evidence="1 2">Georgia GA2</strain>
    </source>
</reference>
<evidence type="ECO:0000313" key="2">
    <source>
        <dbReference type="Proteomes" id="UP000007266"/>
    </source>
</evidence>
<dbReference type="STRING" id="7070.D6WN75"/>
<dbReference type="AlphaFoldDB" id="D6WN75"/>
<protein>
    <recommendedName>
        <fullName evidence="3">NACHT domain-containing protein</fullName>
    </recommendedName>
</protein>
<dbReference type="Gene3D" id="3.40.50.300">
    <property type="entry name" value="P-loop containing nucleotide triphosphate hydrolases"/>
    <property type="match status" value="1"/>
</dbReference>